<reference evidence="2" key="1">
    <citation type="submission" date="2023-02" db="EMBL/GenBank/DDBJ databases">
        <title>Genome of toxic invasive species Heracleum sosnowskyi carries increased number of genes despite the absence of recent whole-genome duplications.</title>
        <authorList>
            <person name="Schelkunov M."/>
            <person name="Shtratnikova V."/>
            <person name="Makarenko M."/>
            <person name="Klepikova A."/>
            <person name="Omelchenko D."/>
            <person name="Novikova G."/>
            <person name="Obukhova E."/>
            <person name="Bogdanov V."/>
            <person name="Penin A."/>
            <person name="Logacheva M."/>
        </authorList>
    </citation>
    <scope>NUCLEOTIDE SEQUENCE</scope>
    <source>
        <strain evidence="2">Hsosn_3</strain>
        <tissue evidence="2">Leaf</tissue>
    </source>
</reference>
<reference evidence="2" key="2">
    <citation type="submission" date="2023-05" db="EMBL/GenBank/DDBJ databases">
        <authorList>
            <person name="Schelkunov M.I."/>
        </authorList>
    </citation>
    <scope>NUCLEOTIDE SEQUENCE</scope>
    <source>
        <strain evidence="2">Hsosn_3</strain>
        <tissue evidence="2">Leaf</tissue>
    </source>
</reference>
<dbReference type="Gene3D" id="3.40.30.10">
    <property type="entry name" value="Glutaredoxin"/>
    <property type="match status" value="1"/>
</dbReference>
<comment type="caution">
    <text evidence="2">The sequence shown here is derived from an EMBL/GenBank/DDBJ whole genome shotgun (WGS) entry which is preliminary data.</text>
</comment>
<protein>
    <submittedName>
        <fullName evidence="2">Uncharacterized protein</fullName>
    </submittedName>
</protein>
<dbReference type="SUPFAM" id="SSF52833">
    <property type="entry name" value="Thioredoxin-like"/>
    <property type="match status" value="1"/>
</dbReference>
<proteinExistence type="predicted"/>
<dbReference type="Proteomes" id="UP001237642">
    <property type="component" value="Unassembled WGS sequence"/>
</dbReference>
<accession>A0AAD8H2Z9</accession>
<dbReference type="EMBL" id="JAUIZM010000010">
    <property type="protein sequence ID" value="KAK1358705.1"/>
    <property type="molecule type" value="Genomic_DNA"/>
</dbReference>
<name>A0AAD8H2Z9_9APIA</name>
<keyword evidence="3" id="KW-1185">Reference proteome</keyword>
<dbReference type="AlphaFoldDB" id="A0AAD8H2Z9"/>
<evidence type="ECO:0000313" key="2">
    <source>
        <dbReference type="EMBL" id="KAK1358705.1"/>
    </source>
</evidence>
<sequence length="459" mass="52354">MNDVEEDKSSKRKRNDVEEEDKSKIIDVEEEDKSSKRRKSIEFGECFLVEEDEAKEIEFGDTDNLTQEELSRNEFSDSEFGDTDSCSEDELEAAFIQFGDTDDLSDLLLGIVEDKSSLVAKCFPDKTQEDNEAKEPIIRIGDTVNLSDLLFTEYRDYLITCNHHDPDKLVKVKSKDLAGKFIVLHFVYLKDSIYSWSWKAPIANLEDMYTKLHPKGDFEIVFLGLRDDRDNPSIIRGFLRDLFYIMPPCPAIPLADQKSIRHLERIFGVNNREHVGPSSFIIDPTGDGVMHPPFDKDRSADKFMYCVFGNKCECGLLAFDANGSVVRVRTFPQLGDKESFPFYHNMENEVLLEVKEKIAYRTTIVQRSTEFGTLDLVAANTFWFPRQSYLALPSTASPKAPSSVTDAAIRYDFAHVLSEHLACGEAVSHCPLLFTVQLGLEKMSFGFPKQYLEIQRTIQ</sequence>
<evidence type="ECO:0000256" key="1">
    <source>
        <dbReference type="SAM" id="MobiDB-lite"/>
    </source>
</evidence>
<evidence type="ECO:0000313" key="3">
    <source>
        <dbReference type="Proteomes" id="UP001237642"/>
    </source>
</evidence>
<organism evidence="2 3">
    <name type="scientific">Heracleum sosnowskyi</name>
    <dbReference type="NCBI Taxonomy" id="360622"/>
    <lineage>
        <taxon>Eukaryota</taxon>
        <taxon>Viridiplantae</taxon>
        <taxon>Streptophyta</taxon>
        <taxon>Embryophyta</taxon>
        <taxon>Tracheophyta</taxon>
        <taxon>Spermatophyta</taxon>
        <taxon>Magnoliopsida</taxon>
        <taxon>eudicotyledons</taxon>
        <taxon>Gunneridae</taxon>
        <taxon>Pentapetalae</taxon>
        <taxon>asterids</taxon>
        <taxon>campanulids</taxon>
        <taxon>Apiales</taxon>
        <taxon>Apiaceae</taxon>
        <taxon>Apioideae</taxon>
        <taxon>apioid superclade</taxon>
        <taxon>Tordylieae</taxon>
        <taxon>Tordyliinae</taxon>
        <taxon>Heracleum</taxon>
    </lineage>
</organism>
<feature type="region of interest" description="Disordered" evidence="1">
    <location>
        <begin position="1"/>
        <end position="38"/>
    </location>
</feature>
<gene>
    <name evidence="2" type="ORF">POM88_043179</name>
</gene>
<dbReference type="InterPro" id="IPR036249">
    <property type="entry name" value="Thioredoxin-like_sf"/>
</dbReference>